<dbReference type="Gene3D" id="3.10.450.50">
    <property type="match status" value="1"/>
</dbReference>
<sequence length="143" mass="15832">MTRTLTADDLKATFDAFNRHDIDAVMTHFADACVFYTVAGEAEYGTRIQGREAIARAFQAVWQAMPDVEWADHRHFLSQDGTRGVSQWTFRATQPDGSRIEVQGADLFRIEAGLIVEKQALRKQRPAIPATPVPTPAATATAK</sequence>
<organism evidence="2 3">
    <name type="scientific">Paracoccus yeei</name>
    <dbReference type="NCBI Taxonomy" id="147645"/>
    <lineage>
        <taxon>Bacteria</taxon>
        <taxon>Pseudomonadati</taxon>
        <taxon>Pseudomonadota</taxon>
        <taxon>Alphaproteobacteria</taxon>
        <taxon>Rhodobacterales</taxon>
        <taxon>Paracoccaceae</taxon>
        <taxon>Paracoccus</taxon>
    </lineage>
</organism>
<evidence type="ECO:0000313" key="2">
    <source>
        <dbReference type="EMBL" id="ARC35112.1"/>
    </source>
</evidence>
<gene>
    <name evidence="2" type="ORF">A6J80_01015</name>
</gene>
<reference evidence="2" key="1">
    <citation type="submission" date="2017-12" db="EMBL/GenBank/DDBJ databases">
        <title>FDA dAtabase for Regulatory Grade micrObial Sequences (FDA-ARGOS): Supporting development and validation of Infectious Disease Dx tests.</title>
        <authorList>
            <person name="Campos J."/>
            <person name="Goldberg B."/>
            <person name="Tallon L."/>
            <person name="Sadzewicz L."/>
            <person name="Sengamalay N."/>
            <person name="Ott S."/>
            <person name="Godinez A."/>
            <person name="Nagaraj S."/>
            <person name="Vyas G."/>
            <person name="Aluvathingal J."/>
            <person name="Nadendla S."/>
            <person name="Geyer C."/>
            <person name="Nandy P."/>
            <person name="Hobson J."/>
            <person name="Sichtig H."/>
        </authorList>
    </citation>
    <scope>NUCLEOTIDE SEQUENCE</scope>
    <source>
        <strain evidence="2">FDAARGOS_252</strain>
        <plasmid evidence="2">unnamed2</plasmid>
    </source>
</reference>
<accession>A0A1V0GMN8</accession>
<dbReference type="EMBL" id="CP020440">
    <property type="protein sequence ID" value="ARC35112.1"/>
    <property type="molecule type" value="Genomic_DNA"/>
</dbReference>
<keyword evidence="2" id="KW-0614">Plasmid</keyword>
<dbReference type="AlphaFoldDB" id="A0A1V0GMN8"/>
<dbReference type="InterPro" id="IPR037401">
    <property type="entry name" value="SnoaL-like"/>
</dbReference>
<evidence type="ECO:0000259" key="1">
    <source>
        <dbReference type="Pfam" id="PF12680"/>
    </source>
</evidence>
<dbReference type="RefSeq" id="WP_080620122.1">
    <property type="nucleotide sequence ID" value="NZ_CAWMZI010000003.1"/>
</dbReference>
<protein>
    <submittedName>
        <fullName evidence="2">Nuclear transport factor 2 family protein</fullName>
    </submittedName>
</protein>
<feature type="domain" description="SnoaL-like" evidence="1">
    <location>
        <begin position="11"/>
        <end position="117"/>
    </location>
</feature>
<keyword evidence="3" id="KW-1185">Reference proteome</keyword>
<geneLocation type="plasmid" evidence="2 3">
    <name>unnamed2</name>
</geneLocation>
<dbReference type="Pfam" id="PF12680">
    <property type="entry name" value="SnoaL_2"/>
    <property type="match status" value="1"/>
</dbReference>
<dbReference type="InterPro" id="IPR032710">
    <property type="entry name" value="NTF2-like_dom_sf"/>
</dbReference>
<name>A0A1V0GMN8_9RHOB</name>
<dbReference type="Proteomes" id="UP000191257">
    <property type="component" value="Plasmid unnamed2"/>
</dbReference>
<proteinExistence type="predicted"/>
<dbReference type="SUPFAM" id="SSF54427">
    <property type="entry name" value="NTF2-like"/>
    <property type="match status" value="1"/>
</dbReference>
<dbReference type="KEGG" id="pye:A6J80_01015"/>
<evidence type="ECO:0000313" key="3">
    <source>
        <dbReference type="Proteomes" id="UP000191257"/>
    </source>
</evidence>
<dbReference type="eggNOG" id="COG3631">
    <property type="taxonomic scope" value="Bacteria"/>
</dbReference>